<protein>
    <submittedName>
        <fullName evidence="1">Uncharacterized protein</fullName>
    </submittedName>
</protein>
<name>A0ACB6Z4E3_THEGA</name>
<gene>
    <name evidence="1" type="ORF">BDM02DRAFT_935741</name>
</gene>
<comment type="caution">
    <text evidence="1">The sequence shown here is derived from an EMBL/GenBank/DDBJ whole genome shotgun (WGS) entry which is preliminary data.</text>
</comment>
<evidence type="ECO:0000313" key="2">
    <source>
        <dbReference type="Proteomes" id="UP000886501"/>
    </source>
</evidence>
<reference evidence="1" key="2">
    <citation type="journal article" date="2020" name="Nat. Commun.">
        <title>Large-scale genome sequencing of mycorrhizal fungi provides insights into the early evolution of symbiotic traits.</title>
        <authorList>
            <person name="Miyauchi S."/>
            <person name="Kiss E."/>
            <person name="Kuo A."/>
            <person name="Drula E."/>
            <person name="Kohler A."/>
            <person name="Sanchez-Garcia M."/>
            <person name="Morin E."/>
            <person name="Andreopoulos B."/>
            <person name="Barry K.W."/>
            <person name="Bonito G."/>
            <person name="Buee M."/>
            <person name="Carver A."/>
            <person name="Chen C."/>
            <person name="Cichocki N."/>
            <person name="Clum A."/>
            <person name="Culley D."/>
            <person name="Crous P.W."/>
            <person name="Fauchery L."/>
            <person name="Girlanda M."/>
            <person name="Hayes R.D."/>
            <person name="Keri Z."/>
            <person name="LaButti K."/>
            <person name="Lipzen A."/>
            <person name="Lombard V."/>
            <person name="Magnuson J."/>
            <person name="Maillard F."/>
            <person name="Murat C."/>
            <person name="Nolan M."/>
            <person name="Ohm R.A."/>
            <person name="Pangilinan J."/>
            <person name="Pereira M.F."/>
            <person name="Perotto S."/>
            <person name="Peter M."/>
            <person name="Pfister S."/>
            <person name="Riley R."/>
            <person name="Sitrit Y."/>
            <person name="Stielow J.B."/>
            <person name="Szollosi G."/>
            <person name="Zifcakova L."/>
            <person name="Stursova M."/>
            <person name="Spatafora J.W."/>
            <person name="Tedersoo L."/>
            <person name="Vaario L.M."/>
            <person name="Yamada A."/>
            <person name="Yan M."/>
            <person name="Wang P."/>
            <person name="Xu J."/>
            <person name="Bruns T."/>
            <person name="Baldrian P."/>
            <person name="Vilgalys R."/>
            <person name="Dunand C."/>
            <person name="Henrissat B."/>
            <person name="Grigoriev I.V."/>
            <person name="Hibbett D."/>
            <person name="Nagy L.G."/>
            <person name="Martin F.M."/>
        </authorList>
    </citation>
    <scope>NUCLEOTIDE SEQUENCE</scope>
    <source>
        <strain evidence="1">P2</strain>
    </source>
</reference>
<dbReference type="EMBL" id="MU118134">
    <property type="protein sequence ID" value="KAF9644530.1"/>
    <property type="molecule type" value="Genomic_DNA"/>
</dbReference>
<evidence type="ECO:0000313" key="1">
    <source>
        <dbReference type="EMBL" id="KAF9644530.1"/>
    </source>
</evidence>
<keyword evidence="2" id="KW-1185">Reference proteome</keyword>
<reference evidence="1" key="1">
    <citation type="submission" date="2019-10" db="EMBL/GenBank/DDBJ databases">
        <authorList>
            <consortium name="DOE Joint Genome Institute"/>
            <person name="Kuo A."/>
            <person name="Miyauchi S."/>
            <person name="Kiss E."/>
            <person name="Drula E."/>
            <person name="Kohler A."/>
            <person name="Sanchez-Garcia M."/>
            <person name="Andreopoulos B."/>
            <person name="Barry K.W."/>
            <person name="Bonito G."/>
            <person name="Buee M."/>
            <person name="Carver A."/>
            <person name="Chen C."/>
            <person name="Cichocki N."/>
            <person name="Clum A."/>
            <person name="Culley D."/>
            <person name="Crous P.W."/>
            <person name="Fauchery L."/>
            <person name="Girlanda M."/>
            <person name="Hayes R."/>
            <person name="Keri Z."/>
            <person name="Labutti K."/>
            <person name="Lipzen A."/>
            <person name="Lombard V."/>
            <person name="Magnuson J."/>
            <person name="Maillard F."/>
            <person name="Morin E."/>
            <person name="Murat C."/>
            <person name="Nolan M."/>
            <person name="Ohm R."/>
            <person name="Pangilinan J."/>
            <person name="Pereira M."/>
            <person name="Perotto S."/>
            <person name="Peter M."/>
            <person name="Riley R."/>
            <person name="Sitrit Y."/>
            <person name="Stielow B."/>
            <person name="Szollosi G."/>
            <person name="Zifcakova L."/>
            <person name="Stursova M."/>
            <person name="Spatafora J.W."/>
            <person name="Tedersoo L."/>
            <person name="Vaario L.-M."/>
            <person name="Yamada A."/>
            <person name="Yan M."/>
            <person name="Wang P."/>
            <person name="Xu J."/>
            <person name="Bruns T."/>
            <person name="Baldrian P."/>
            <person name="Vilgalys R."/>
            <person name="Henrissat B."/>
            <person name="Grigoriev I.V."/>
            <person name="Hibbett D."/>
            <person name="Nagy L.G."/>
            <person name="Martin F.M."/>
        </authorList>
    </citation>
    <scope>NUCLEOTIDE SEQUENCE</scope>
    <source>
        <strain evidence="1">P2</strain>
    </source>
</reference>
<sequence length="110" mass="12547">MRWGLFILRALYLHHAYCTSTLCRYLHAWTWRPFSLPVMHLKSSSTNLKDTFPLTPLPTVLIDSTDCLLSRFLFTFLSSCVSSHNHTPLEPLATLVAVSTPPRAITNHHL</sequence>
<organism evidence="1 2">
    <name type="scientific">Thelephora ganbajun</name>
    <name type="common">Ganba fungus</name>
    <dbReference type="NCBI Taxonomy" id="370292"/>
    <lineage>
        <taxon>Eukaryota</taxon>
        <taxon>Fungi</taxon>
        <taxon>Dikarya</taxon>
        <taxon>Basidiomycota</taxon>
        <taxon>Agaricomycotina</taxon>
        <taxon>Agaricomycetes</taxon>
        <taxon>Thelephorales</taxon>
        <taxon>Thelephoraceae</taxon>
        <taxon>Thelephora</taxon>
    </lineage>
</organism>
<dbReference type="Proteomes" id="UP000886501">
    <property type="component" value="Unassembled WGS sequence"/>
</dbReference>
<accession>A0ACB6Z4E3</accession>
<proteinExistence type="predicted"/>